<dbReference type="InterPro" id="IPR003749">
    <property type="entry name" value="ThiS/MoaD-like"/>
</dbReference>
<sequence length="65" mass="6900">MILTINGKEHTVSASTLTTLLNTLGYDAELVATAVNGQFISREHRTTLKLSEGDAVEILAPMQGG</sequence>
<dbReference type="PANTHER" id="PTHR34472:SF1">
    <property type="entry name" value="SULFUR CARRIER PROTEIN THIS"/>
    <property type="match status" value="1"/>
</dbReference>
<dbReference type="EMBL" id="CP060244">
    <property type="protein sequence ID" value="QNT78368.1"/>
    <property type="molecule type" value="Genomic_DNA"/>
</dbReference>
<dbReference type="SUPFAM" id="SSF54285">
    <property type="entry name" value="MoaD/ThiS"/>
    <property type="match status" value="1"/>
</dbReference>
<dbReference type="InterPro" id="IPR016155">
    <property type="entry name" value="Mopterin_synth/thiamin_S_b"/>
</dbReference>
<evidence type="ECO:0000313" key="2">
    <source>
        <dbReference type="Proteomes" id="UP000516349"/>
    </source>
</evidence>
<dbReference type="NCBIfam" id="TIGR01683">
    <property type="entry name" value="thiS"/>
    <property type="match status" value="1"/>
</dbReference>
<gene>
    <name evidence="1" type="ORF">JGUZn3_11410</name>
</gene>
<dbReference type="PANTHER" id="PTHR34472">
    <property type="entry name" value="SULFUR CARRIER PROTEIN THIS"/>
    <property type="match status" value="1"/>
</dbReference>
<dbReference type="Gene3D" id="3.10.20.30">
    <property type="match status" value="1"/>
</dbReference>
<name>A0A7H1NRF8_9PROT</name>
<dbReference type="RefSeq" id="WP_203414690.1">
    <property type="nucleotide sequence ID" value="NZ_CP060244.1"/>
</dbReference>
<dbReference type="KEGG" id="ebla:JGUZn3_11410"/>
<dbReference type="Proteomes" id="UP000516349">
    <property type="component" value="Chromosome"/>
</dbReference>
<evidence type="ECO:0000313" key="1">
    <source>
        <dbReference type="EMBL" id="QNT78368.1"/>
    </source>
</evidence>
<accession>A0A7H1NRF8</accession>
<dbReference type="CDD" id="cd00565">
    <property type="entry name" value="Ubl_ThiS"/>
    <property type="match status" value="1"/>
</dbReference>
<dbReference type="Pfam" id="PF02597">
    <property type="entry name" value="ThiS"/>
    <property type="match status" value="1"/>
</dbReference>
<dbReference type="AlphaFoldDB" id="A0A7H1NRF8"/>
<keyword evidence="2" id="KW-1185">Reference proteome</keyword>
<dbReference type="InterPro" id="IPR010035">
    <property type="entry name" value="Thi_S"/>
</dbReference>
<reference evidence="1 2" key="1">
    <citation type="submission" date="2020-08" db="EMBL/GenBank/DDBJ databases">
        <title>Complete genome sequence of Entomobacter blattae G55GP.</title>
        <authorList>
            <person name="Poehlein A."/>
            <person name="Guzman J."/>
            <person name="Daniel R."/>
            <person name="Vilcinskas A."/>
        </authorList>
    </citation>
    <scope>NUCLEOTIDE SEQUENCE [LARGE SCALE GENOMIC DNA]</scope>
    <source>
        <strain evidence="1 2">G55GP</strain>
    </source>
</reference>
<dbReference type="InterPro" id="IPR012675">
    <property type="entry name" value="Beta-grasp_dom_sf"/>
</dbReference>
<organism evidence="1 2">
    <name type="scientific">Entomobacter blattae</name>
    <dbReference type="NCBI Taxonomy" id="2762277"/>
    <lineage>
        <taxon>Bacteria</taxon>
        <taxon>Pseudomonadati</taxon>
        <taxon>Pseudomonadota</taxon>
        <taxon>Alphaproteobacteria</taxon>
        <taxon>Acetobacterales</taxon>
        <taxon>Acetobacteraceae</taxon>
        <taxon>Entomobacter</taxon>
    </lineage>
</organism>
<protein>
    <submittedName>
        <fullName evidence="1">ThiS family protein</fullName>
    </submittedName>
</protein>
<proteinExistence type="predicted"/>